<dbReference type="GO" id="GO:0016740">
    <property type="term" value="F:transferase activity"/>
    <property type="evidence" value="ECO:0007669"/>
    <property type="project" value="UniProtKB-KW"/>
</dbReference>
<proteinExistence type="predicted"/>
<dbReference type="RefSeq" id="WP_038500411.1">
    <property type="nucleotide sequence ID" value="NZ_AFWK01000030.1"/>
</dbReference>
<dbReference type="eggNOG" id="COG3178">
    <property type="taxonomic scope" value="Bacteria"/>
</dbReference>
<evidence type="ECO:0000313" key="3">
    <source>
        <dbReference type="Proteomes" id="UP000028945"/>
    </source>
</evidence>
<sequence>MSQEQRFLDLTHWIQKLGYCADSISPASSDASFRRYYRIEDEKNHRSLIVMDAPSQHEKIEPFIDITHRLEKTGVNVPKIIAQDLEQGFLLLTDLGIPTYYDVVTNGADDRLIQTIYRQAVEAMAEMQKADTKGLPVYDKTHLMQELDLFNEWYLDKYCQITLSPKEKEALFYAFDYLTNYNDKEPKVFIHRDFHSPNLIFCEDEDRYGPNPGIIDYQDGALGPVSYDLASTVMDARTTWDEECQIDWAIRYWKKAEYIGLPVPDNFADFHQNYEYMSLQRNLRILGVFARLSLRDQKHQYLNHMPRVIKYVRQVGSRYHPFKPIVNILDRIENIKQEVKYTF</sequence>
<evidence type="ECO:0000313" key="2">
    <source>
        <dbReference type="EMBL" id="AIL33009.1"/>
    </source>
</evidence>
<feature type="domain" description="Aminoglycoside phosphotransferase" evidence="1">
    <location>
        <begin position="24"/>
        <end position="252"/>
    </location>
</feature>
<dbReference type="Pfam" id="PF01636">
    <property type="entry name" value="APH"/>
    <property type="match status" value="1"/>
</dbReference>
<keyword evidence="3" id="KW-1185">Reference proteome</keyword>
<dbReference type="HOGENOM" id="CLU_021467_1_0_4"/>
<reference evidence="2 3" key="1">
    <citation type="journal article" date="2014" name="BMC Genomics">
        <title>A genomic perspective on a new bacterial genus and species from the Alcaligenaceae family, Basilea psittacipulmonis.</title>
        <authorList>
            <person name="Whiteson K.L."/>
            <person name="Hernandez D."/>
            <person name="Lazarevic V."/>
            <person name="Gaia N."/>
            <person name="Farinelli L."/>
            <person name="Francois P."/>
            <person name="Pilo P."/>
            <person name="Frey J."/>
            <person name="Schrenzel J."/>
        </authorList>
    </citation>
    <scope>NUCLEOTIDE SEQUENCE [LARGE SCALE GENOMIC DNA]</scope>
    <source>
        <strain evidence="2 3">DSM 24701</strain>
    </source>
</reference>
<dbReference type="OrthoDB" id="9809275at2"/>
<accession>A0A077DE86</accession>
<keyword evidence="2" id="KW-0808">Transferase</keyword>
<evidence type="ECO:0000259" key="1">
    <source>
        <dbReference type="Pfam" id="PF01636"/>
    </source>
</evidence>
<gene>
    <name evidence="2" type="ORF">IX83_06495</name>
</gene>
<dbReference type="InterPro" id="IPR002575">
    <property type="entry name" value="Aminoglycoside_PTrfase"/>
</dbReference>
<dbReference type="Gene3D" id="3.30.200.20">
    <property type="entry name" value="Phosphorylase Kinase, domain 1"/>
    <property type="match status" value="1"/>
</dbReference>
<dbReference type="KEGG" id="bpsi:IX83_06495"/>
<dbReference type="Gene3D" id="3.90.1200.10">
    <property type="match status" value="1"/>
</dbReference>
<dbReference type="STRING" id="1072685.IX83_06495"/>
<dbReference type="InterPro" id="IPR011009">
    <property type="entry name" value="Kinase-like_dom_sf"/>
</dbReference>
<name>A0A077DE86_9BURK</name>
<organism evidence="2 3">
    <name type="scientific">Basilea psittacipulmonis DSM 24701</name>
    <dbReference type="NCBI Taxonomy" id="1072685"/>
    <lineage>
        <taxon>Bacteria</taxon>
        <taxon>Pseudomonadati</taxon>
        <taxon>Pseudomonadota</taxon>
        <taxon>Betaproteobacteria</taxon>
        <taxon>Burkholderiales</taxon>
        <taxon>Alcaligenaceae</taxon>
        <taxon>Basilea</taxon>
    </lineage>
</organism>
<dbReference type="Proteomes" id="UP000028945">
    <property type="component" value="Chromosome"/>
</dbReference>
<protein>
    <submittedName>
        <fullName evidence="2">Aminoglycoside phosphotransferase</fullName>
    </submittedName>
</protein>
<dbReference type="AlphaFoldDB" id="A0A077DE86"/>
<dbReference type="SUPFAM" id="SSF56112">
    <property type="entry name" value="Protein kinase-like (PK-like)"/>
    <property type="match status" value="1"/>
</dbReference>
<dbReference type="EMBL" id="CP009238">
    <property type="protein sequence ID" value="AIL33009.1"/>
    <property type="molecule type" value="Genomic_DNA"/>
</dbReference>